<evidence type="ECO:0000256" key="1">
    <source>
        <dbReference type="SAM" id="MobiDB-lite"/>
    </source>
</evidence>
<sequence>MAFGYPKQQFAPNRAKSAVNSAPIAGSHEHRTSNPVYRQCFLYGRERRIAAERAGNVPSDVPLYSHNTTRQGYFTRGWHSVSAMDLIRAEVDARLEPRHE</sequence>
<accession>A0ABX7QMC9</accession>
<dbReference type="EMBL" id="CP071503">
    <property type="protein sequence ID" value="QSX32607.1"/>
    <property type="molecule type" value="Genomic_DNA"/>
</dbReference>
<reference evidence="2 3" key="1">
    <citation type="submission" date="2021-03" db="EMBL/GenBank/DDBJ databases">
        <title>Novel species identification of genus Shewanella.</title>
        <authorList>
            <person name="Liu G."/>
            <person name="Zhang Q."/>
        </authorList>
    </citation>
    <scope>NUCLEOTIDE SEQUENCE [LARGE SCALE GENOMIC DNA]</scope>
    <source>
        <strain evidence="2 3">FJAT-51800</strain>
    </source>
</reference>
<organism evidence="2 3">
    <name type="scientific">Shewanella avicenniae</name>
    <dbReference type="NCBI Taxonomy" id="2814294"/>
    <lineage>
        <taxon>Bacteria</taxon>
        <taxon>Pseudomonadati</taxon>
        <taxon>Pseudomonadota</taxon>
        <taxon>Gammaproteobacteria</taxon>
        <taxon>Alteromonadales</taxon>
        <taxon>Shewanellaceae</taxon>
        <taxon>Shewanella</taxon>
    </lineage>
</organism>
<evidence type="ECO:0000313" key="2">
    <source>
        <dbReference type="EMBL" id="QSX32607.1"/>
    </source>
</evidence>
<evidence type="ECO:0000313" key="3">
    <source>
        <dbReference type="Proteomes" id="UP000662770"/>
    </source>
</evidence>
<feature type="region of interest" description="Disordered" evidence="1">
    <location>
        <begin position="1"/>
        <end position="31"/>
    </location>
</feature>
<dbReference type="RefSeq" id="WP_207353848.1">
    <property type="nucleotide sequence ID" value="NZ_CP071503.1"/>
</dbReference>
<proteinExistence type="predicted"/>
<dbReference type="Proteomes" id="UP000662770">
    <property type="component" value="Chromosome"/>
</dbReference>
<name>A0ABX7QMC9_9GAMM</name>
<keyword evidence="3" id="KW-1185">Reference proteome</keyword>
<gene>
    <name evidence="2" type="ORF">JYB87_12680</name>
</gene>
<protein>
    <submittedName>
        <fullName evidence="2">Uncharacterized protein</fullName>
    </submittedName>
</protein>